<sequence>MIGGKYWSAFIASILSMFIISFFLSPFIANYYITYLLTDIVMAFCFAFFFLPQDRLHFYRYPIFHQLFATDLVFFVGFTFLMCLTGLM</sequence>
<proteinExistence type="predicted"/>
<evidence type="ECO:0000256" key="1">
    <source>
        <dbReference type="SAM" id="Phobius"/>
    </source>
</evidence>
<protein>
    <submittedName>
        <fullName evidence="2">Uncharacterized protein</fullName>
    </submittedName>
</protein>
<dbReference type="EMBL" id="JADING010000108">
    <property type="protein sequence ID" value="MBO8414574.1"/>
    <property type="molecule type" value="Genomic_DNA"/>
</dbReference>
<reference evidence="2" key="2">
    <citation type="journal article" date="2021" name="PeerJ">
        <title>Extensive microbial diversity within the chicken gut microbiome revealed by metagenomics and culture.</title>
        <authorList>
            <person name="Gilroy R."/>
            <person name="Ravi A."/>
            <person name="Getino M."/>
            <person name="Pursley I."/>
            <person name="Horton D.L."/>
            <person name="Alikhan N.F."/>
            <person name="Baker D."/>
            <person name="Gharbi K."/>
            <person name="Hall N."/>
            <person name="Watson M."/>
            <person name="Adriaenssens E.M."/>
            <person name="Foster-Nyarko E."/>
            <person name="Jarju S."/>
            <person name="Secka A."/>
            <person name="Antonio M."/>
            <person name="Oren A."/>
            <person name="Chaudhuri R.R."/>
            <person name="La Ragione R."/>
            <person name="Hildebrand F."/>
            <person name="Pallen M.J."/>
        </authorList>
    </citation>
    <scope>NUCLEOTIDE SEQUENCE</scope>
    <source>
        <strain evidence="2">1748</strain>
    </source>
</reference>
<name>A0A9D9D724_9BACL</name>
<keyword evidence="1" id="KW-1133">Transmembrane helix</keyword>
<feature type="transmembrane region" description="Helical" evidence="1">
    <location>
        <begin position="63"/>
        <end position="87"/>
    </location>
</feature>
<gene>
    <name evidence="2" type="ORF">IAC78_03805</name>
</gene>
<evidence type="ECO:0000313" key="2">
    <source>
        <dbReference type="EMBL" id="MBO8414574.1"/>
    </source>
</evidence>
<feature type="transmembrane region" description="Helical" evidence="1">
    <location>
        <begin position="6"/>
        <end position="24"/>
    </location>
</feature>
<dbReference type="AlphaFoldDB" id="A0A9D9D724"/>
<evidence type="ECO:0000313" key="3">
    <source>
        <dbReference type="Proteomes" id="UP000823629"/>
    </source>
</evidence>
<accession>A0A9D9D724</accession>
<comment type="caution">
    <text evidence="2">The sequence shown here is derived from an EMBL/GenBank/DDBJ whole genome shotgun (WGS) entry which is preliminary data.</text>
</comment>
<feature type="transmembrane region" description="Helical" evidence="1">
    <location>
        <begin position="31"/>
        <end position="51"/>
    </location>
</feature>
<dbReference type="Proteomes" id="UP000823629">
    <property type="component" value="Unassembled WGS sequence"/>
</dbReference>
<keyword evidence="1" id="KW-0472">Membrane</keyword>
<reference evidence="2" key="1">
    <citation type="submission" date="2020-10" db="EMBL/GenBank/DDBJ databases">
        <authorList>
            <person name="Gilroy R."/>
        </authorList>
    </citation>
    <scope>NUCLEOTIDE SEQUENCE</scope>
    <source>
        <strain evidence="2">1748</strain>
    </source>
</reference>
<keyword evidence="1" id="KW-0812">Transmembrane</keyword>
<organism evidence="2 3">
    <name type="scientific">Candidatus Scatoplasma merdavium</name>
    <dbReference type="NCBI Taxonomy" id="2840932"/>
    <lineage>
        <taxon>Bacteria</taxon>
        <taxon>Bacillati</taxon>
        <taxon>Bacillota</taxon>
        <taxon>Bacilli</taxon>
        <taxon>Bacillales</taxon>
        <taxon>Candidatus Scatoplasma</taxon>
    </lineage>
</organism>